<reference evidence="2" key="1">
    <citation type="submission" date="2019-03" db="EMBL/GenBank/DDBJ databases">
        <authorList>
            <person name="Mank J."/>
            <person name="Almeida P."/>
        </authorList>
    </citation>
    <scope>NUCLEOTIDE SEQUENCE</scope>
    <source>
        <strain evidence="2">78183</strain>
    </source>
</reference>
<name>A0A6N2KYZ3_SALVM</name>
<feature type="compositionally biased region" description="Basic and acidic residues" evidence="1">
    <location>
        <begin position="26"/>
        <end position="39"/>
    </location>
</feature>
<organism evidence="2">
    <name type="scientific">Salix viminalis</name>
    <name type="common">Common osier</name>
    <name type="synonym">Basket willow</name>
    <dbReference type="NCBI Taxonomy" id="40686"/>
    <lineage>
        <taxon>Eukaryota</taxon>
        <taxon>Viridiplantae</taxon>
        <taxon>Streptophyta</taxon>
        <taxon>Embryophyta</taxon>
        <taxon>Tracheophyta</taxon>
        <taxon>Spermatophyta</taxon>
        <taxon>Magnoliopsida</taxon>
        <taxon>eudicotyledons</taxon>
        <taxon>Gunneridae</taxon>
        <taxon>Pentapetalae</taxon>
        <taxon>rosids</taxon>
        <taxon>fabids</taxon>
        <taxon>Malpighiales</taxon>
        <taxon>Salicaceae</taxon>
        <taxon>Saliceae</taxon>
        <taxon>Salix</taxon>
    </lineage>
</organism>
<dbReference type="EMBL" id="CAADRP010000891">
    <property type="protein sequence ID" value="VFU33492.1"/>
    <property type="molecule type" value="Genomic_DNA"/>
</dbReference>
<proteinExistence type="predicted"/>
<sequence length="75" mass="8217">MTLDVAGGAAGIGSPSRQARPTSGKDGIRRDGRDKDLLTLANDTRRDGRECHIHETSKEPVTWELAFAKNRVDEI</sequence>
<dbReference type="AlphaFoldDB" id="A0A6N2KYZ3"/>
<evidence type="ECO:0000313" key="2">
    <source>
        <dbReference type="EMBL" id="VFU33492.1"/>
    </source>
</evidence>
<accession>A0A6N2KYZ3</accession>
<feature type="region of interest" description="Disordered" evidence="1">
    <location>
        <begin position="1"/>
        <end position="39"/>
    </location>
</feature>
<evidence type="ECO:0000256" key="1">
    <source>
        <dbReference type="SAM" id="MobiDB-lite"/>
    </source>
</evidence>
<gene>
    <name evidence="2" type="ORF">SVIM_LOCUS153678</name>
</gene>
<protein>
    <submittedName>
        <fullName evidence="2">Uncharacterized protein</fullName>
    </submittedName>
</protein>